<reference evidence="2 3" key="1">
    <citation type="journal article" date="2018" name="MBio">
        <title>Comparative Genomics Reveals the Core Gene Toolbox for the Fungus-Insect Symbiosis.</title>
        <authorList>
            <person name="Wang Y."/>
            <person name="Stata M."/>
            <person name="Wang W."/>
            <person name="Stajich J.E."/>
            <person name="White M.M."/>
            <person name="Moncalvo J.M."/>
        </authorList>
    </citation>
    <scope>NUCLEOTIDE SEQUENCE [LARGE SCALE GENOMIC DNA]</scope>
    <source>
        <strain evidence="2 3">SC-DP-2</strain>
    </source>
</reference>
<evidence type="ECO:0000256" key="1">
    <source>
        <dbReference type="SAM" id="Coils"/>
    </source>
</evidence>
<evidence type="ECO:0000313" key="3">
    <source>
        <dbReference type="Proteomes" id="UP000245609"/>
    </source>
</evidence>
<comment type="caution">
    <text evidence="2">The sequence shown here is derived from an EMBL/GenBank/DDBJ whole genome shotgun (WGS) entry which is preliminary data.</text>
</comment>
<dbReference type="Proteomes" id="UP000245609">
    <property type="component" value="Unassembled WGS sequence"/>
</dbReference>
<feature type="coiled-coil region" evidence="1">
    <location>
        <begin position="13"/>
        <end position="75"/>
    </location>
</feature>
<dbReference type="AlphaFoldDB" id="A0A2T9YCP6"/>
<dbReference type="EMBL" id="MBFS01002990">
    <property type="protein sequence ID" value="PVU90064.1"/>
    <property type="molecule type" value="Genomic_DNA"/>
</dbReference>
<evidence type="ECO:0000313" key="2">
    <source>
        <dbReference type="EMBL" id="PVU90064.1"/>
    </source>
</evidence>
<name>A0A2T9YCP6_9FUNG</name>
<gene>
    <name evidence="2" type="ORF">BB560_006245</name>
</gene>
<dbReference type="OrthoDB" id="10535917at2759"/>
<accession>A0A2T9YCP6</accession>
<keyword evidence="1" id="KW-0175">Coiled coil</keyword>
<keyword evidence="3" id="KW-1185">Reference proteome</keyword>
<sequence>MDAQKEKEYQIMIDGLTLQIEELKAIYSKLAAESRPSAVWQESTLDQASGDKESAADLKEQISKLKIQLSHLSAAYDRQALLIKKLQQGKN</sequence>
<organism evidence="2 3">
    <name type="scientific">Smittium megazygosporum</name>
    <dbReference type="NCBI Taxonomy" id="133381"/>
    <lineage>
        <taxon>Eukaryota</taxon>
        <taxon>Fungi</taxon>
        <taxon>Fungi incertae sedis</taxon>
        <taxon>Zoopagomycota</taxon>
        <taxon>Kickxellomycotina</taxon>
        <taxon>Harpellomycetes</taxon>
        <taxon>Harpellales</taxon>
        <taxon>Legeriomycetaceae</taxon>
        <taxon>Smittium</taxon>
    </lineage>
</organism>
<proteinExistence type="predicted"/>
<protein>
    <submittedName>
        <fullName evidence="2">Uncharacterized protein</fullName>
    </submittedName>
</protein>